<reference evidence="1 2" key="1">
    <citation type="submission" date="2020-07" db="EMBL/GenBank/DDBJ databases">
        <title>Sequencing the genomes of 1000 actinobacteria strains.</title>
        <authorList>
            <person name="Klenk H.-P."/>
        </authorList>
    </citation>
    <scope>NUCLEOTIDE SEQUENCE [LARGE SCALE GENOMIC DNA]</scope>
    <source>
        <strain evidence="1 2">DSM 44121</strain>
    </source>
</reference>
<accession>A0A7W3PGC2</accession>
<evidence type="ECO:0000313" key="2">
    <source>
        <dbReference type="Proteomes" id="UP000540568"/>
    </source>
</evidence>
<dbReference type="InterPro" id="IPR014748">
    <property type="entry name" value="Enoyl-CoA_hydra_C"/>
</dbReference>
<dbReference type="Proteomes" id="UP000540568">
    <property type="component" value="Unassembled WGS sequence"/>
</dbReference>
<comment type="caution">
    <text evidence="1">The sequence shown here is derived from an EMBL/GenBank/DDBJ whole genome shotgun (WGS) entry which is preliminary data.</text>
</comment>
<organism evidence="1 2">
    <name type="scientific">Promicromonospora sukumoe</name>
    <dbReference type="NCBI Taxonomy" id="88382"/>
    <lineage>
        <taxon>Bacteria</taxon>
        <taxon>Bacillati</taxon>
        <taxon>Actinomycetota</taxon>
        <taxon>Actinomycetes</taxon>
        <taxon>Micrococcales</taxon>
        <taxon>Promicromonosporaceae</taxon>
        <taxon>Promicromonospora</taxon>
    </lineage>
</organism>
<sequence length="35" mass="4052">MPDVSDLIVRPGETLDYREGFAASQEKRRPRFTGR</sequence>
<protein>
    <submittedName>
        <fullName evidence="1">Uncharacterized protein</fullName>
    </submittedName>
</protein>
<dbReference type="EMBL" id="JACGWV010000002">
    <property type="protein sequence ID" value="MBA8810552.1"/>
    <property type="molecule type" value="Genomic_DNA"/>
</dbReference>
<name>A0A7W3PGC2_9MICO</name>
<dbReference type="AlphaFoldDB" id="A0A7W3PGC2"/>
<proteinExistence type="predicted"/>
<keyword evidence="2" id="KW-1185">Reference proteome</keyword>
<evidence type="ECO:0000313" key="1">
    <source>
        <dbReference type="EMBL" id="MBA8810552.1"/>
    </source>
</evidence>
<dbReference type="Gene3D" id="1.10.12.10">
    <property type="entry name" value="Lyase 2-enoyl-coa Hydratase, Chain A, domain 2"/>
    <property type="match status" value="1"/>
</dbReference>
<gene>
    <name evidence="1" type="ORF">FHX71_004528</name>
</gene>